<dbReference type="Pfam" id="PF04892">
    <property type="entry name" value="VanZ"/>
    <property type="match status" value="1"/>
</dbReference>
<gene>
    <name evidence="3" type="ORF">GMD21_12470</name>
</gene>
<dbReference type="EMBL" id="WNAF01000009">
    <property type="protein sequence ID" value="MTR77471.1"/>
    <property type="molecule type" value="Genomic_DNA"/>
</dbReference>
<keyword evidence="1" id="KW-1133">Transmembrane helix</keyword>
<keyword evidence="1" id="KW-0812">Transmembrane</keyword>
<comment type="caution">
    <text evidence="3">The sequence shown here is derived from an EMBL/GenBank/DDBJ whole genome shotgun (WGS) entry which is preliminary data.</text>
</comment>
<dbReference type="RefSeq" id="WP_155204830.1">
    <property type="nucleotide sequence ID" value="NZ_JADPGD010000004.1"/>
</dbReference>
<keyword evidence="4" id="KW-1185">Reference proteome</keyword>
<sequence length="197" mass="22630">MSRIYNALIELVAAAVFIIPLWGIYEKFFFQSWKRTMVYMIFGFYLAVVLALVGFPNITMLQTEFTVNLIPFIYMLSDFVNACLNVLLFVPFGFFLPMLWKEFRSIKSVALAGIVATSFIEISQLFTGRATDIDDIITNSIGTLIGYFTVRFVTENFTKRTLSDSKINDFYLICGSVGVIMFFLQPFVSRWLWGILL</sequence>
<dbReference type="PANTHER" id="PTHR36834">
    <property type="entry name" value="MEMBRANE PROTEIN-RELATED"/>
    <property type="match status" value="1"/>
</dbReference>
<dbReference type="InterPro" id="IPR006976">
    <property type="entry name" value="VanZ-like"/>
</dbReference>
<evidence type="ECO:0000259" key="2">
    <source>
        <dbReference type="Pfam" id="PF04892"/>
    </source>
</evidence>
<dbReference type="InterPro" id="IPR053150">
    <property type="entry name" value="Teicoplanin_resist-assoc"/>
</dbReference>
<feature type="transmembrane region" description="Helical" evidence="1">
    <location>
        <begin position="37"/>
        <end position="59"/>
    </location>
</feature>
<dbReference type="AlphaFoldDB" id="A0A844KHB0"/>
<feature type="transmembrane region" description="Helical" evidence="1">
    <location>
        <begin position="170"/>
        <end position="193"/>
    </location>
</feature>
<proteinExistence type="predicted"/>
<evidence type="ECO:0000313" key="4">
    <source>
        <dbReference type="Proteomes" id="UP000448177"/>
    </source>
</evidence>
<feature type="transmembrane region" description="Helical" evidence="1">
    <location>
        <begin position="6"/>
        <end position="25"/>
    </location>
</feature>
<keyword evidence="1" id="KW-0472">Membrane</keyword>
<evidence type="ECO:0000313" key="3">
    <source>
        <dbReference type="EMBL" id="MTR77471.1"/>
    </source>
</evidence>
<organism evidence="3 4">
    <name type="scientific">Mediterraneibacter faecis</name>
    <dbReference type="NCBI Taxonomy" id="592978"/>
    <lineage>
        <taxon>Bacteria</taxon>
        <taxon>Bacillati</taxon>
        <taxon>Bacillota</taxon>
        <taxon>Clostridia</taxon>
        <taxon>Lachnospirales</taxon>
        <taxon>Lachnospiraceae</taxon>
        <taxon>Mediterraneibacter</taxon>
    </lineage>
</organism>
<feature type="domain" description="VanZ-like" evidence="2">
    <location>
        <begin position="42"/>
        <end position="152"/>
    </location>
</feature>
<reference evidence="3 4" key="1">
    <citation type="journal article" date="2019" name="Nat. Med.">
        <title>A library of human gut bacterial isolates paired with longitudinal multiomics data enables mechanistic microbiome research.</title>
        <authorList>
            <person name="Poyet M."/>
            <person name="Groussin M."/>
            <person name="Gibbons S.M."/>
            <person name="Avila-Pacheco J."/>
            <person name="Jiang X."/>
            <person name="Kearney S.M."/>
            <person name="Perrotta A.R."/>
            <person name="Berdy B."/>
            <person name="Zhao S."/>
            <person name="Lieberman T.D."/>
            <person name="Swanson P.K."/>
            <person name="Smith M."/>
            <person name="Roesemann S."/>
            <person name="Alexander J.E."/>
            <person name="Rich S.A."/>
            <person name="Livny J."/>
            <person name="Vlamakis H."/>
            <person name="Clish C."/>
            <person name="Bullock K."/>
            <person name="Deik A."/>
            <person name="Scott J."/>
            <person name="Pierce K.A."/>
            <person name="Xavier R.J."/>
            <person name="Alm E.J."/>
        </authorList>
    </citation>
    <scope>NUCLEOTIDE SEQUENCE [LARGE SCALE GENOMIC DNA]</scope>
    <source>
        <strain evidence="3 4">BIOML-A1</strain>
    </source>
</reference>
<name>A0A844KHB0_9FIRM</name>
<accession>A0A844KHB0</accession>
<evidence type="ECO:0000256" key="1">
    <source>
        <dbReference type="SAM" id="Phobius"/>
    </source>
</evidence>
<feature type="transmembrane region" description="Helical" evidence="1">
    <location>
        <begin position="79"/>
        <end position="100"/>
    </location>
</feature>
<protein>
    <submittedName>
        <fullName evidence="3">VanZ family protein</fullName>
    </submittedName>
</protein>
<dbReference type="Proteomes" id="UP000448177">
    <property type="component" value="Unassembled WGS sequence"/>
</dbReference>
<dbReference type="PANTHER" id="PTHR36834:SF1">
    <property type="entry name" value="INTEGRAL MEMBRANE PROTEIN"/>
    <property type="match status" value="1"/>
</dbReference>